<feature type="domain" description="HTH luxR-type" evidence="4">
    <location>
        <begin position="151"/>
        <end position="216"/>
    </location>
</feature>
<evidence type="ECO:0000259" key="4">
    <source>
        <dbReference type="PROSITE" id="PS50043"/>
    </source>
</evidence>
<dbReference type="PROSITE" id="PS50043">
    <property type="entry name" value="HTH_LUXR_2"/>
    <property type="match status" value="1"/>
</dbReference>
<gene>
    <name evidence="5" type="ORF">Van01_13240</name>
</gene>
<dbReference type="SMART" id="SM00421">
    <property type="entry name" value="HTH_LUXR"/>
    <property type="match status" value="1"/>
</dbReference>
<keyword evidence="1" id="KW-0805">Transcription regulation</keyword>
<dbReference type="Gene3D" id="1.10.10.10">
    <property type="entry name" value="Winged helix-like DNA-binding domain superfamily/Winged helix DNA-binding domain"/>
    <property type="match status" value="1"/>
</dbReference>
<dbReference type="EMBL" id="BOOZ01000005">
    <property type="protein sequence ID" value="GIJ08110.1"/>
    <property type="molecule type" value="Genomic_DNA"/>
</dbReference>
<protein>
    <recommendedName>
        <fullName evidence="4">HTH luxR-type domain-containing protein</fullName>
    </recommendedName>
</protein>
<dbReference type="InterPro" id="IPR000792">
    <property type="entry name" value="Tscrpt_reg_LuxR_C"/>
</dbReference>
<comment type="caution">
    <text evidence="5">The sequence shown here is derived from an EMBL/GenBank/DDBJ whole genome shotgun (WGS) entry which is preliminary data.</text>
</comment>
<dbReference type="InterPro" id="IPR036388">
    <property type="entry name" value="WH-like_DNA-bd_sf"/>
</dbReference>
<organism evidence="5 6">
    <name type="scientific">Micromonospora andamanensis</name>
    <dbReference type="NCBI Taxonomy" id="1287068"/>
    <lineage>
        <taxon>Bacteria</taxon>
        <taxon>Bacillati</taxon>
        <taxon>Actinomycetota</taxon>
        <taxon>Actinomycetes</taxon>
        <taxon>Micromonosporales</taxon>
        <taxon>Micromonosporaceae</taxon>
        <taxon>Micromonospora</taxon>
    </lineage>
</organism>
<name>A0ABQ4HR54_9ACTN</name>
<accession>A0ABQ4HR54</accession>
<evidence type="ECO:0000313" key="5">
    <source>
        <dbReference type="EMBL" id="GIJ08110.1"/>
    </source>
</evidence>
<dbReference type="Pfam" id="PF00196">
    <property type="entry name" value="GerE"/>
    <property type="match status" value="1"/>
</dbReference>
<dbReference type="PROSITE" id="PS00622">
    <property type="entry name" value="HTH_LUXR_1"/>
    <property type="match status" value="1"/>
</dbReference>
<dbReference type="PANTHER" id="PTHR44688">
    <property type="entry name" value="DNA-BINDING TRANSCRIPTIONAL ACTIVATOR DEVR_DOSR"/>
    <property type="match status" value="1"/>
</dbReference>
<dbReference type="PANTHER" id="PTHR44688:SF16">
    <property type="entry name" value="DNA-BINDING TRANSCRIPTIONAL ACTIVATOR DEVR_DOSR"/>
    <property type="match status" value="1"/>
</dbReference>
<proteinExistence type="predicted"/>
<dbReference type="RefSeq" id="WP_239098903.1">
    <property type="nucleotide sequence ID" value="NZ_BOOZ01000005.1"/>
</dbReference>
<dbReference type="SUPFAM" id="SSF46894">
    <property type="entry name" value="C-terminal effector domain of the bipartite response regulators"/>
    <property type="match status" value="1"/>
</dbReference>
<dbReference type="PRINTS" id="PR00038">
    <property type="entry name" value="HTHLUXR"/>
</dbReference>
<evidence type="ECO:0000313" key="6">
    <source>
        <dbReference type="Proteomes" id="UP000647017"/>
    </source>
</evidence>
<keyword evidence="3" id="KW-0804">Transcription</keyword>
<sequence>MQPGRGQLRRRDLQPKWLAGHAEFLLAGGLLDEAYAWSQRAEVAAGLGLEIRRAEARLATAQVLLARRDPASALAAAQDAIRLFTDRQADLSLGQAHLTAAGCLDALRETGPAREHIHLARVIAERTPSEWLRQQVVNAQRRQGAGQRRWAVVAGPDLTRAEHRVAVLVAEGLTNRAVAMRLYVTERTVEAHLTRVYRKLGVSSRATLAALLRDAGGAVRPGETQATW</sequence>
<keyword evidence="6" id="KW-1185">Reference proteome</keyword>
<evidence type="ECO:0000256" key="2">
    <source>
        <dbReference type="ARBA" id="ARBA00023125"/>
    </source>
</evidence>
<dbReference type="InterPro" id="IPR016032">
    <property type="entry name" value="Sig_transdc_resp-reg_C-effctor"/>
</dbReference>
<dbReference type="Proteomes" id="UP000647017">
    <property type="component" value="Unassembled WGS sequence"/>
</dbReference>
<reference evidence="5 6" key="1">
    <citation type="submission" date="2021-01" db="EMBL/GenBank/DDBJ databases">
        <title>Whole genome shotgun sequence of Verrucosispora andamanensis NBRC 109075.</title>
        <authorList>
            <person name="Komaki H."/>
            <person name="Tamura T."/>
        </authorList>
    </citation>
    <scope>NUCLEOTIDE SEQUENCE [LARGE SCALE GENOMIC DNA]</scope>
    <source>
        <strain evidence="5 6">NBRC 109075</strain>
    </source>
</reference>
<evidence type="ECO:0000256" key="3">
    <source>
        <dbReference type="ARBA" id="ARBA00023163"/>
    </source>
</evidence>
<dbReference type="CDD" id="cd06170">
    <property type="entry name" value="LuxR_C_like"/>
    <property type="match status" value="1"/>
</dbReference>
<keyword evidence="2" id="KW-0238">DNA-binding</keyword>
<evidence type="ECO:0000256" key="1">
    <source>
        <dbReference type="ARBA" id="ARBA00023015"/>
    </source>
</evidence>